<sequence>MTETVVDQLLARAAAAEAVHKWIEAVALYEVALVRSPDHVPAMLGAAAAARANGDHARAVVFLTRADRTEPGRADIAAALGEALAATSRLLEAAAAFERARAARPLDAGLAARLGLARLAAGDAAGAVSAFEAALRLDPAEPSALGGLGSALAAAGRPLAAVEAFRRAGQSRPRADRAAALLSLGDMAGGFADLDAVAARPAWASRLPAWDGGPLDGPLVVSAGADPLDLVAFAPALPLARSLVAELILVAPKPLMRFAAALAGVGRVIADNDDSAGRAAAAAAPLAGLPHRLGLTAGSFVPTGPLLAAEPLLADRWSARLELGRGRPAIGLAWGGGLGPDDLVPLAGIGDLRFVALERLPSAMLARSSAPSGWEVVGTPVRVEHPGPDFEAGVDARVDCAALLGGLDAVIAVDGLPLRLAGLLGRPGVALLPAAAGWIWWLEGEKTPVYPSLSLLRQPPQGSFAGLLPDAVRRVRDRIRF</sequence>
<keyword evidence="1" id="KW-0802">TPR repeat</keyword>
<proteinExistence type="predicted"/>
<dbReference type="InterPro" id="IPR019734">
    <property type="entry name" value="TPR_rpt"/>
</dbReference>
<reference evidence="2" key="1">
    <citation type="submission" date="2016-08" db="EMBL/GenBank/DDBJ databases">
        <authorList>
            <person name="Seilhamer J.J."/>
        </authorList>
    </citation>
    <scope>NUCLEOTIDE SEQUENCE</scope>
    <source>
        <strain evidence="2">86</strain>
    </source>
</reference>
<protein>
    <submittedName>
        <fullName evidence="2">Putative TPR repeat protein</fullName>
    </submittedName>
</protein>
<dbReference type="RefSeq" id="WP_288197275.1">
    <property type="nucleotide sequence ID" value="NZ_LT608334.1"/>
</dbReference>
<gene>
    <name evidence="2" type="ORF">KL86PLE_41166</name>
</gene>
<dbReference type="SUPFAM" id="SSF48452">
    <property type="entry name" value="TPR-like"/>
    <property type="match status" value="1"/>
</dbReference>
<organism evidence="2">
    <name type="scientific">uncultured Pleomorphomonas sp</name>
    <dbReference type="NCBI Taxonomy" id="442121"/>
    <lineage>
        <taxon>Bacteria</taxon>
        <taxon>Pseudomonadati</taxon>
        <taxon>Pseudomonadota</taxon>
        <taxon>Alphaproteobacteria</taxon>
        <taxon>Hyphomicrobiales</taxon>
        <taxon>Pleomorphomonadaceae</taxon>
        <taxon>Pleomorphomonas</taxon>
        <taxon>environmental samples</taxon>
    </lineage>
</organism>
<evidence type="ECO:0000313" key="2">
    <source>
        <dbReference type="EMBL" id="SCM77361.1"/>
    </source>
</evidence>
<dbReference type="Pfam" id="PF14559">
    <property type="entry name" value="TPR_19"/>
    <property type="match status" value="1"/>
</dbReference>
<accession>A0A212LII5</accession>
<name>A0A212LII5_9HYPH</name>
<dbReference type="InterPro" id="IPR052384">
    <property type="entry name" value="TMTC_O-mannosyltransferase"/>
</dbReference>
<dbReference type="GO" id="GO:0000030">
    <property type="term" value="F:mannosyltransferase activity"/>
    <property type="evidence" value="ECO:0007669"/>
    <property type="project" value="TreeGrafter"/>
</dbReference>
<dbReference type="Gene3D" id="1.25.40.10">
    <property type="entry name" value="Tetratricopeptide repeat domain"/>
    <property type="match status" value="1"/>
</dbReference>
<dbReference type="PROSITE" id="PS50005">
    <property type="entry name" value="TPR"/>
    <property type="match status" value="1"/>
</dbReference>
<dbReference type="GO" id="GO:0035269">
    <property type="term" value="P:protein O-linked glycosylation via mannose"/>
    <property type="evidence" value="ECO:0007669"/>
    <property type="project" value="TreeGrafter"/>
</dbReference>
<evidence type="ECO:0000256" key="1">
    <source>
        <dbReference type="PROSITE-ProRule" id="PRU00339"/>
    </source>
</evidence>
<dbReference type="InterPro" id="IPR011990">
    <property type="entry name" value="TPR-like_helical_dom_sf"/>
</dbReference>
<dbReference type="EMBL" id="FMJD01000008">
    <property type="protein sequence ID" value="SCM77361.1"/>
    <property type="molecule type" value="Genomic_DNA"/>
</dbReference>
<dbReference type="PANTHER" id="PTHR44216:SF3">
    <property type="entry name" value="PROTEIN O-MANNOSYL-TRANSFERASE TMTC2"/>
    <property type="match status" value="1"/>
</dbReference>
<dbReference type="AlphaFoldDB" id="A0A212LII5"/>
<dbReference type="SMART" id="SM00028">
    <property type="entry name" value="TPR"/>
    <property type="match status" value="4"/>
</dbReference>
<feature type="repeat" description="TPR" evidence="1">
    <location>
        <begin position="108"/>
        <end position="141"/>
    </location>
</feature>
<dbReference type="PANTHER" id="PTHR44216">
    <property type="entry name" value="PROTEIN O-MANNOSYL-TRANSFERASE TMTC2"/>
    <property type="match status" value="1"/>
</dbReference>
<dbReference type="SUPFAM" id="SSF53756">
    <property type="entry name" value="UDP-Glycosyltransferase/glycogen phosphorylase"/>
    <property type="match status" value="1"/>
</dbReference>